<keyword evidence="1" id="KW-0732">Signal</keyword>
<organism evidence="2 3">
    <name type="scientific">Vreelandella sedimenti</name>
    <dbReference type="NCBI Taxonomy" id="2729618"/>
    <lineage>
        <taxon>Bacteria</taxon>
        <taxon>Pseudomonadati</taxon>
        <taxon>Pseudomonadota</taxon>
        <taxon>Gammaproteobacteria</taxon>
        <taxon>Oceanospirillales</taxon>
        <taxon>Halomonadaceae</taxon>
        <taxon>Vreelandella</taxon>
    </lineage>
</organism>
<evidence type="ECO:0000313" key="2">
    <source>
        <dbReference type="EMBL" id="NYT75350.1"/>
    </source>
</evidence>
<sequence>MFKNSYLISVSAATTLSLLLSPFAWAKEVYSETATGMVEAAVQAICDGDKERHLSMHQRQIEPDLYYEEKFAAFHEACRDNGIAEIETTSEFDDALMQEQKRRFHIDAKIVMGDGSVYTTTYRVVWGSFKVPESSNPVEAWRLGGLSRVEVPILREDLSRN</sequence>
<dbReference type="RefSeq" id="WP_180096356.1">
    <property type="nucleotide sequence ID" value="NZ_CAXAZJ010000001.1"/>
</dbReference>
<dbReference type="Proteomes" id="UP000520876">
    <property type="component" value="Unassembled WGS sequence"/>
</dbReference>
<name>A0A7Z0SPX8_9GAMM</name>
<dbReference type="AlphaFoldDB" id="A0A7Z0SPX8"/>
<evidence type="ECO:0008006" key="4">
    <source>
        <dbReference type="Google" id="ProtNLM"/>
    </source>
</evidence>
<dbReference type="EMBL" id="JACCGK010000044">
    <property type="protein sequence ID" value="NYT75350.1"/>
    <property type="molecule type" value="Genomic_DNA"/>
</dbReference>
<evidence type="ECO:0000256" key="1">
    <source>
        <dbReference type="SAM" id="SignalP"/>
    </source>
</evidence>
<proteinExistence type="predicted"/>
<protein>
    <recommendedName>
        <fullName evidence="4">Nuclear transport factor 2 family protein</fullName>
    </recommendedName>
</protein>
<feature type="chain" id="PRO_5030596781" description="Nuclear transport factor 2 family protein" evidence="1">
    <location>
        <begin position="27"/>
        <end position="161"/>
    </location>
</feature>
<comment type="caution">
    <text evidence="2">The sequence shown here is derived from an EMBL/GenBank/DDBJ whole genome shotgun (WGS) entry which is preliminary data.</text>
</comment>
<accession>A0A7Z0SPX8</accession>
<gene>
    <name evidence="2" type="ORF">HZU72_23520</name>
</gene>
<reference evidence="2 3" key="1">
    <citation type="submission" date="2020-07" db="EMBL/GenBank/DDBJ databases">
        <title>Halomonas sp. QX-2 draft genome sequence.</title>
        <authorList>
            <person name="Qiu X."/>
        </authorList>
    </citation>
    <scope>NUCLEOTIDE SEQUENCE [LARGE SCALE GENOMIC DNA]</scope>
    <source>
        <strain evidence="2 3">QX-2</strain>
    </source>
</reference>
<keyword evidence="3" id="KW-1185">Reference proteome</keyword>
<feature type="signal peptide" evidence="1">
    <location>
        <begin position="1"/>
        <end position="26"/>
    </location>
</feature>
<evidence type="ECO:0000313" key="3">
    <source>
        <dbReference type="Proteomes" id="UP000520876"/>
    </source>
</evidence>